<gene>
    <name evidence="1" type="ORF">JZM24_15395</name>
</gene>
<dbReference type="EMBL" id="JAFJYC010000002">
    <property type="protein sequence ID" value="MBT9433154.1"/>
    <property type="molecule type" value="Genomic_DNA"/>
</dbReference>
<name>A0ABS5YF55_9GAMM</name>
<dbReference type="Proteomes" id="UP000811282">
    <property type="component" value="Unassembled WGS sequence"/>
</dbReference>
<keyword evidence="2" id="KW-1185">Reference proteome</keyword>
<organism evidence="1 2">
    <name type="scientific">Candidatus Sodalis endolongispinus</name>
    <dbReference type="NCBI Taxonomy" id="2812662"/>
    <lineage>
        <taxon>Bacteria</taxon>
        <taxon>Pseudomonadati</taxon>
        <taxon>Pseudomonadota</taxon>
        <taxon>Gammaproteobacteria</taxon>
        <taxon>Enterobacterales</taxon>
        <taxon>Bruguierivoracaceae</taxon>
        <taxon>Sodalis</taxon>
    </lineage>
</organism>
<reference evidence="1 2" key="1">
    <citation type="journal article" date="2021" name="Genome Biol. Evol.">
        <title>The evolution of interdependence in a four-way mealybug symbiosis.</title>
        <authorList>
            <person name="Garber A.I."/>
            <person name="Kupper M."/>
            <person name="Laetsch D.R."/>
            <person name="Weldon S.R."/>
            <person name="Ladinsky M.S."/>
            <person name="Bjorkman P.J."/>
            <person name="McCutcheon J.P."/>
        </authorList>
    </citation>
    <scope>NUCLEOTIDE SEQUENCE [LARGE SCALE GENOMIC DNA]</scope>
    <source>
        <strain evidence="1">SOD</strain>
    </source>
</reference>
<dbReference type="RefSeq" id="WP_215670749.1">
    <property type="nucleotide sequence ID" value="NZ_JAFJYC010000002.1"/>
</dbReference>
<sequence>MAYAPGQRYGVQERIIRQLALSVKSVRPIAPEAQGASLYDVTLVDGQGSQPCIKIADHYLPIRQHARHLYYEAYDIAKPGKAGYPVHLDAENQWRLGLKVKPHQQQSAAGFRSQRFVSPRLRKAMKKTLTDPHIDIPTLTPPNSQGIARSREGTRYLLSGKQAIKIDKHPLLPHIYMLGPEETDKILCRFDRLAQRFVLVPDEKGYVSSSGFEINYVKAVREAQRHFQNSFLQQSQKIRYREGFRTDEFDDYRQVLEVDSNLRDNIKSILLYGLDEGELALAGKYTGAARELRDGVITAHRYISQVKHELMKGNVEHPLMQRFHEIFTVEPNSDEAEALLATLLRNIEDTGNELSRHISDNCSRIWLVDHDNHNLVGEVYRQDPLKRIFINLKKRRLSI</sequence>
<proteinExistence type="predicted"/>
<accession>A0ABS5YF55</accession>
<comment type="caution">
    <text evidence="1">The sequence shown here is derived from an EMBL/GenBank/DDBJ whole genome shotgun (WGS) entry which is preliminary data.</text>
</comment>
<evidence type="ECO:0000313" key="1">
    <source>
        <dbReference type="EMBL" id="MBT9433154.1"/>
    </source>
</evidence>
<protein>
    <submittedName>
        <fullName evidence="1">Uncharacterized protein</fullName>
    </submittedName>
</protein>
<evidence type="ECO:0000313" key="2">
    <source>
        <dbReference type="Proteomes" id="UP000811282"/>
    </source>
</evidence>